<dbReference type="EMBL" id="VIWT01000001">
    <property type="protein sequence ID" value="TWF97827.1"/>
    <property type="molecule type" value="Genomic_DNA"/>
</dbReference>
<gene>
    <name evidence="2" type="ORF">FHX73_111627</name>
</gene>
<evidence type="ECO:0000313" key="3">
    <source>
        <dbReference type="Proteomes" id="UP000317940"/>
    </source>
</evidence>
<keyword evidence="1" id="KW-0812">Transmembrane</keyword>
<evidence type="ECO:0000313" key="2">
    <source>
        <dbReference type="EMBL" id="TWF97827.1"/>
    </source>
</evidence>
<comment type="caution">
    <text evidence="2">The sequence shown here is derived from an EMBL/GenBank/DDBJ whole genome shotgun (WGS) entry which is preliminary data.</text>
</comment>
<keyword evidence="1" id="KW-1133">Transmembrane helix</keyword>
<organism evidence="2 3">
    <name type="scientific">Kitasatospora viridis</name>
    <dbReference type="NCBI Taxonomy" id="281105"/>
    <lineage>
        <taxon>Bacteria</taxon>
        <taxon>Bacillati</taxon>
        <taxon>Actinomycetota</taxon>
        <taxon>Actinomycetes</taxon>
        <taxon>Kitasatosporales</taxon>
        <taxon>Streptomycetaceae</taxon>
        <taxon>Kitasatospora</taxon>
    </lineage>
</organism>
<evidence type="ECO:0000256" key="1">
    <source>
        <dbReference type="SAM" id="Phobius"/>
    </source>
</evidence>
<name>A0A561UEL6_9ACTN</name>
<keyword evidence="1" id="KW-0472">Membrane</keyword>
<protein>
    <recommendedName>
        <fullName evidence="4">DUF3592 domain-containing protein</fullName>
    </recommendedName>
</protein>
<dbReference type="AlphaFoldDB" id="A0A561UEL6"/>
<keyword evidence="3" id="KW-1185">Reference proteome</keyword>
<sequence length="245" mass="25823">MADGPVEIARTRHRHRTALGVIRTLPFHPAPPFVTLSAVPRTANATTPRQVRRLTAMAFFGPPLIIGLSLLIANPDWSGLGIIGGTVALIATMVMVMYAAPSGWLMVGGVVLGIASIAGPGLILQGEVLAHQGQQVDVRVTSVKTGHDKNGNPVYTCYLERVDGKPLKHNQMGGDFCDGPGSVGDTETVLVDPYGWSSPQPADTDYSGIDVAAGAIPVVLVLFELLVWRARVKGLRRTTAEGAGC</sequence>
<reference evidence="2 3" key="1">
    <citation type="submission" date="2019-06" db="EMBL/GenBank/DDBJ databases">
        <title>Sequencing the genomes of 1000 actinobacteria strains.</title>
        <authorList>
            <person name="Klenk H.-P."/>
        </authorList>
    </citation>
    <scope>NUCLEOTIDE SEQUENCE [LARGE SCALE GENOMIC DNA]</scope>
    <source>
        <strain evidence="2 3">DSM 44826</strain>
    </source>
</reference>
<feature type="transmembrane region" description="Helical" evidence="1">
    <location>
        <begin position="206"/>
        <end position="228"/>
    </location>
</feature>
<evidence type="ECO:0008006" key="4">
    <source>
        <dbReference type="Google" id="ProtNLM"/>
    </source>
</evidence>
<feature type="transmembrane region" description="Helical" evidence="1">
    <location>
        <begin position="79"/>
        <end position="98"/>
    </location>
</feature>
<proteinExistence type="predicted"/>
<dbReference type="Proteomes" id="UP000317940">
    <property type="component" value="Unassembled WGS sequence"/>
</dbReference>
<feature type="transmembrane region" description="Helical" evidence="1">
    <location>
        <begin position="105"/>
        <end position="124"/>
    </location>
</feature>
<feature type="transmembrane region" description="Helical" evidence="1">
    <location>
        <begin position="54"/>
        <end position="73"/>
    </location>
</feature>
<accession>A0A561UEL6</accession>